<reference evidence="2 3" key="1">
    <citation type="submission" date="2014-05" db="EMBL/GenBank/DDBJ databases">
        <title>Draft genome sequence of Amycolatopsis rifamycinica DSM 46095.</title>
        <authorList>
            <person name="Lal R."/>
            <person name="Saxena A."/>
            <person name="Kumari R."/>
            <person name="Mukherjee U."/>
            <person name="Singh P."/>
            <person name="Sangwan N."/>
            <person name="Mahato N.K."/>
        </authorList>
    </citation>
    <scope>NUCLEOTIDE SEQUENCE [LARGE SCALE GENOMIC DNA]</scope>
    <source>
        <strain evidence="2 3">DSM 46095</strain>
    </source>
</reference>
<dbReference type="GO" id="GO:0016491">
    <property type="term" value="F:oxidoreductase activity"/>
    <property type="evidence" value="ECO:0007669"/>
    <property type="project" value="InterPro"/>
</dbReference>
<dbReference type="InterPro" id="IPR052711">
    <property type="entry name" value="Zinc_ADH-like"/>
</dbReference>
<dbReference type="Gene3D" id="3.40.50.720">
    <property type="entry name" value="NAD(P)-binding Rossmann-like Domain"/>
    <property type="match status" value="1"/>
</dbReference>
<protein>
    <submittedName>
        <fullName evidence="2">NADPH:quinone oxidoreductase</fullName>
    </submittedName>
</protein>
<evidence type="ECO:0000313" key="2">
    <source>
        <dbReference type="EMBL" id="KDN18826.1"/>
    </source>
</evidence>
<dbReference type="InterPro" id="IPR013149">
    <property type="entry name" value="ADH-like_C"/>
</dbReference>
<evidence type="ECO:0000259" key="1">
    <source>
        <dbReference type="SMART" id="SM00829"/>
    </source>
</evidence>
<comment type="caution">
    <text evidence="2">The sequence shown here is derived from an EMBL/GenBank/DDBJ whole genome shotgun (WGS) entry which is preliminary data.</text>
</comment>
<dbReference type="SUPFAM" id="SSF50129">
    <property type="entry name" value="GroES-like"/>
    <property type="match status" value="1"/>
</dbReference>
<gene>
    <name evidence="2" type="ORF">DV20_30010</name>
</gene>
<dbReference type="InterPro" id="IPR036291">
    <property type="entry name" value="NAD(P)-bd_dom_sf"/>
</dbReference>
<dbReference type="InterPro" id="IPR011032">
    <property type="entry name" value="GroES-like_sf"/>
</dbReference>
<dbReference type="InterPro" id="IPR013154">
    <property type="entry name" value="ADH-like_N"/>
</dbReference>
<keyword evidence="3" id="KW-1185">Reference proteome</keyword>
<dbReference type="Gene3D" id="3.90.180.10">
    <property type="entry name" value="Medium-chain alcohol dehydrogenases, catalytic domain"/>
    <property type="match status" value="1"/>
</dbReference>
<dbReference type="Pfam" id="PF00107">
    <property type="entry name" value="ADH_zinc_N"/>
    <property type="match status" value="1"/>
</dbReference>
<dbReference type="OrthoDB" id="3175656at2"/>
<dbReference type="Proteomes" id="UP000027345">
    <property type="component" value="Unassembled WGS sequence"/>
</dbReference>
<dbReference type="Pfam" id="PF08240">
    <property type="entry name" value="ADH_N"/>
    <property type="match status" value="1"/>
</dbReference>
<dbReference type="PANTHER" id="PTHR45033">
    <property type="match status" value="1"/>
</dbReference>
<name>A0A066TUG7_9PSEU</name>
<dbReference type="eggNOG" id="COG0604">
    <property type="taxonomic scope" value="Bacteria"/>
</dbReference>
<organism evidence="2 3">
    <name type="scientific">Amycolatopsis rifamycinica</name>
    <dbReference type="NCBI Taxonomy" id="287986"/>
    <lineage>
        <taxon>Bacteria</taxon>
        <taxon>Bacillati</taxon>
        <taxon>Actinomycetota</taxon>
        <taxon>Actinomycetes</taxon>
        <taxon>Pseudonocardiales</taxon>
        <taxon>Pseudonocardiaceae</taxon>
        <taxon>Amycolatopsis</taxon>
    </lineage>
</organism>
<accession>A0A066TUG7</accession>
<dbReference type="PANTHER" id="PTHR45033:SF2">
    <property type="entry name" value="ZINC-TYPE ALCOHOL DEHYDROGENASE-LIKE PROTEIN C1773.06C"/>
    <property type="match status" value="1"/>
</dbReference>
<dbReference type="AlphaFoldDB" id="A0A066TUG7"/>
<dbReference type="SMART" id="SM00829">
    <property type="entry name" value="PKS_ER"/>
    <property type="match status" value="1"/>
</dbReference>
<evidence type="ECO:0000313" key="3">
    <source>
        <dbReference type="Proteomes" id="UP000027345"/>
    </source>
</evidence>
<proteinExistence type="predicted"/>
<dbReference type="STRING" id="287986.DV20_30010"/>
<feature type="domain" description="Enoyl reductase (ER)" evidence="1">
    <location>
        <begin position="10"/>
        <end position="330"/>
    </location>
</feature>
<dbReference type="CDD" id="cd08276">
    <property type="entry name" value="MDR7"/>
    <property type="match status" value="1"/>
</dbReference>
<dbReference type="InterPro" id="IPR020843">
    <property type="entry name" value="ER"/>
</dbReference>
<dbReference type="RefSeq" id="WP_043786046.1">
    <property type="nucleotide sequence ID" value="NZ_JMQI01000062.1"/>
</dbReference>
<sequence length="333" mass="34468">MKFFSLPRPGAGLVLGERDVPEPGPGQVLVRLRGWAVNARDLMILKGFYPKPVKPDVIPLSDGAGEVVAVGAGVGTWSAGDRVAATYFPDWLSGPGTPEKTADDLAGTLDGVLAEYAVFAEDALVAVPAHLDYAEAATLPSAGVTAWRAVVEEGGLTPGQTVLTLGSGGLSTFALQFAALGGAHVVSTSSSDEKLERLRELGAAETLNHATTPEWGAAVAGLTGGGVDHVVDVGGGGTITQSMIAARYGGHISVAGVLTHEGGVDPIPVLVKQLTLRGLTNASRETFQAMNRAIERTGLKPVIDRRFAFDEVAEALKHLESRTHVGKIVLESA</sequence>
<dbReference type="SUPFAM" id="SSF51735">
    <property type="entry name" value="NAD(P)-binding Rossmann-fold domains"/>
    <property type="match status" value="1"/>
</dbReference>
<dbReference type="EMBL" id="JMQI01000062">
    <property type="protein sequence ID" value="KDN18826.1"/>
    <property type="molecule type" value="Genomic_DNA"/>
</dbReference>